<sequence length="179" mass="19883">MVGGKCEQVRFYETLFERKLHRSSSNRDVSQPFVLDLYYIFVALIILTRSVSSSLLLIIRSASMVSLESFAQRQSEDAKDAENEADGAENEETKKGNIKRRKERRRSAGLHCQRCLKRTRKGVRVSFLTSPALVGFVSGAIAFGFSSASAFALRRGKGVLFGALANAQPTKSSKTKKKK</sequence>
<feature type="transmembrane region" description="Helical" evidence="2">
    <location>
        <begin position="127"/>
        <end position="153"/>
    </location>
</feature>
<feature type="transmembrane region" description="Helical" evidence="2">
    <location>
        <begin position="37"/>
        <end position="59"/>
    </location>
</feature>
<evidence type="ECO:0000313" key="4">
    <source>
        <dbReference type="Proteomes" id="UP000198341"/>
    </source>
</evidence>
<name>K8EP98_9CHLO</name>
<dbReference type="RefSeq" id="XP_007508785.1">
    <property type="nucleotide sequence ID" value="XM_007508723.1"/>
</dbReference>
<feature type="region of interest" description="Disordered" evidence="1">
    <location>
        <begin position="78"/>
        <end position="105"/>
    </location>
</feature>
<keyword evidence="2" id="KW-0472">Membrane</keyword>
<dbReference type="Proteomes" id="UP000198341">
    <property type="component" value="Chromosome 15"/>
</dbReference>
<protein>
    <recommendedName>
        <fullName evidence="5">Transmembrane protein</fullName>
    </recommendedName>
</protein>
<evidence type="ECO:0008006" key="5">
    <source>
        <dbReference type="Google" id="ProtNLM"/>
    </source>
</evidence>
<dbReference type="AlphaFoldDB" id="K8EP98"/>
<accession>K8EP98</accession>
<evidence type="ECO:0000313" key="3">
    <source>
        <dbReference type="EMBL" id="CCO19871.1"/>
    </source>
</evidence>
<dbReference type="KEGG" id="bpg:Bathy15g02270"/>
<reference evidence="3 4" key="1">
    <citation type="submission" date="2011-10" db="EMBL/GenBank/DDBJ databases">
        <authorList>
            <person name="Genoscope - CEA"/>
        </authorList>
    </citation>
    <scope>NUCLEOTIDE SEQUENCE [LARGE SCALE GENOMIC DNA]</scope>
    <source>
        <strain evidence="3 4">RCC 1105</strain>
    </source>
</reference>
<keyword evidence="2" id="KW-0812">Transmembrane</keyword>
<evidence type="ECO:0000256" key="1">
    <source>
        <dbReference type="SAM" id="MobiDB-lite"/>
    </source>
</evidence>
<evidence type="ECO:0000256" key="2">
    <source>
        <dbReference type="SAM" id="Phobius"/>
    </source>
</evidence>
<organism evidence="3 4">
    <name type="scientific">Bathycoccus prasinos</name>
    <dbReference type="NCBI Taxonomy" id="41875"/>
    <lineage>
        <taxon>Eukaryota</taxon>
        <taxon>Viridiplantae</taxon>
        <taxon>Chlorophyta</taxon>
        <taxon>Mamiellophyceae</taxon>
        <taxon>Mamiellales</taxon>
        <taxon>Bathycoccaceae</taxon>
        <taxon>Bathycoccus</taxon>
    </lineage>
</organism>
<proteinExistence type="predicted"/>
<keyword evidence="4" id="KW-1185">Reference proteome</keyword>
<gene>
    <name evidence="3" type="ordered locus">Bathy15g02270</name>
</gene>
<feature type="compositionally biased region" description="Basic residues" evidence="1">
    <location>
        <begin position="96"/>
        <end position="105"/>
    </location>
</feature>
<dbReference type="GeneID" id="19011590"/>
<dbReference type="EMBL" id="FO082264">
    <property type="protein sequence ID" value="CCO19871.1"/>
    <property type="molecule type" value="Genomic_DNA"/>
</dbReference>
<keyword evidence="2" id="KW-1133">Transmembrane helix</keyword>